<dbReference type="EMBL" id="JAGRZL010000031">
    <property type="protein sequence ID" value="MBR7629692.1"/>
    <property type="molecule type" value="Genomic_DNA"/>
</dbReference>
<name>A0ABS5GRC1_9GAMM</name>
<proteinExistence type="predicted"/>
<dbReference type="RefSeq" id="WP_212513714.1">
    <property type="nucleotide sequence ID" value="NZ_CAWQDX010000054.1"/>
</dbReference>
<reference evidence="2 3" key="1">
    <citation type="submission" date="2021-04" db="EMBL/GenBank/DDBJ databases">
        <title>Draft Genome of Aeromonas popoffii ID682, isolated from a natural water source in Idaho.</title>
        <authorList>
            <person name="Testerman T."/>
            <person name="Graf J."/>
        </authorList>
    </citation>
    <scope>NUCLEOTIDE SEQUENCE [LARGE SCALE GENOMIC DNA]</scope>
    <source>
        <strain evidence="2 3">ID682</strain>
    </source>
</reference>
<keyword evidence="3" id="KW-1185">Reference proteome</keyword>
<evidence type="ECO:0000256" key="1">
    <source>
        <dbReference type="SAM" id="MobiDB-lite"/>
    </source>
</evidence>
<organism evidence="2 3">
    <name type="scientific">Aeromonas popoffii</name>
    <dbReference type="NCBI Taxonomy" id="70856"/>
    <lineage>
        <taxon>Bacteria</taxon>
        <taxon>Pseudomonadati</taxon>
        <taxon>Pseudomonadota</taxon>
        <taxon>Gammaproteobacteria</taxon>
        <taxon>Aeromonadales</taxon>
        <taxon>Aeromonadaceae</taxon>
        <taxon>Aeromonas</taxon>
    </lineage>
</organism>
<feature type="compositionally biased region" description="Gly residues" evidence="1">
    <location>
        <begin position="59"/>
        <end position="68"/>
    </location>
</feature>
<comment type="caution">
    <text evidence="2">The sequence shown here is derived from an EMBL/GenBank/DDBJ whole genome shotgun (WGS) entry which is preliminary data.</text>
</comment>
<evidence type="ECO:0000313" key="2">
    <source>
        <dbReference type="EMBL" id="MBR7629692.1"/>
    </source>
</evidence>
<sequence length="89" mass="9334">MKISSKLLLSFCFINLLVFLSSALVYHQLGRIGQAETNLLELALPALQRDEASQPAQSAGGGDSGPTGSGYRTADVCHQPLRAGCLMAG</sequence>
<evidence type="ECO:0000313" key="3">
    <source>
        <dbReference type="Proteomes" id="UP000675653"/>
    </source>
</evidence>
<protein>
    <recommendedName>
        <fullName evidence="4">Histidine kinase</fullName>
    </recommendedName>
</protein>
<evidence type="ECO:0008006" key="4">
    <source>
        <dbReference type="Google" id="ProtNLM"/>
    </source>
</evidence>
<dbReference type="Proteomes" id="UP000675653">
    <property type="component" value="Unassembled WGS sequence"/>
</dbReference>
<feature type="region of interest" description="Disordered" evidence="1">
    <location>
        <begin position="51"/>
        <end position="74"/>
    </location>
</feature>
<accession>A0ABS5GRC1</accession>
<gene>
    <name evidence="2" type="ORF">KAT72_11815</name>
</gene>